<evidence type="ECO:0000313" key="2">
    <source>
        <dbReference type="Proteomes" id="UP000824504"/>
    </source>
</evidence>
<evidence type="ECO:0008006" key="3">
    <source>
        <dbReference type="Google" id="ProtNLM"/>
    </source>
</evidence>
<evidence type="ECO:0000313" key="1">
    <source>
        <dbReference type="EMBL" id="QXT64209.1"/>
    </source>
</evidence>
<dbReference type="RefSeq" id="WP_219084132.1">
    <property type="nucleotide sequence ID" value="NZ_CP079216.1"/>
</dbReference>
<dbReference type="Proteomes" id="UP000824504">
    <property type="component" value="Chromosome"/>
</dbReference>
<sequence length="1230" mass="136821">MPRPRQQRAAKPATEQPGNSFKYLYWRLSEADFQRLCGALLKLKFDPVRCYPVGMADEGIDAISNGSVIYQVKWSSKLLQNPEAWLRNALEGEREKILRLVEQKRITRYVLMTSVAGTTTAQRTGSIQKLEGFRQQLSTDLGVPIECWWQSDIDAEVDAAPDAIKWSYQEMLAGSDAIRYLIHGSEVQGQAARMRDTMLHVMGTQWREDSKIKFSQLDMDRVSVVDLFVDVHASLQAPPRNLVDEFVSKQAHQVFESSGALKYMLQTPVPLTYLIGVPGQGKSTLGQYLSQIHRAAILPGDALGDRKPPDDDVSEPKLPVRIDLKDYAAWLAGRDPFGEEDPKKTTRQRPKGARSLELFLADFCSANSGGRKVNVEEVQSLLERYPTLLVLDGLDEIADPSWRSVAVEQINLTATRMATTTKLRRFQILVTARPNASGLAEPDKDIFQTLRLEPLTPRLQHQFVNKWADVNDIRGKARRDLRRTFADRTALDHVAQLADNPMQLTILLFLINRKGDAVPVSRTPLYSDYMATLLDREVSRQQIERDQVARVQEVTSFLGWHMHSGVETKPAAGRMSKKDIETTLLLYFRETEGPVEQAETLFKAASDRFWALTSKVEGSFEFAVQPVREYFAARFLAEWAGRDRRVALSKQDVLQQLIERPYWLNTVRFYAGFAPPNELAGLRYGLEDALSAAQHPLQERVAAWALLSDGTFANNTPVQRDVTRLIADDLSAVLIARDPEAAVNFPRLTHANGGDQFASEILAAIERAPSSPLTPVRVELLRNRVALDKQRFLEWWRPHVDRSLGQAEQDAWLNVGGAFGVPRLESDLAPRLTLDSPENQRAALRAGISPEPDAAAGKQLLRAVLDGWCSDTPTSSSGEAGSLLRAMRPQWYHQLMEDSRRGPSMSSGHLWLSESDRSARASALTRLVEIDPQYDGLKRAANARGKGQKGTTEPWQNPARVLRKIHGPSLLAAEIAIAGAASVGTRGEGSIDTNGEPFGDNVDYGTLVIRVHGHPATAWWTETFDRYTDSLSRTTWTLALLATADTSVVESQLPSVDAHLAGLTVEEFDAAASASSRLGMIQHQRRLGGEVLQRITGCGSRAKLLVTHFVASTRSLDALDAIPEEDLIKLMGPRASSWTILRAVTARMLRSPSTLLLDTIARAGATARVDIPDGVRHLDDQYVRSILEHPELYPAAWVGAAERSRSQSHEETPLEAAALEAQWVPRVPRL</sequence>
<reference evidence="1 2" key="1">
    <citation type="submission" date="2021-07" db="EMBL/GenBank/DDBJ databases">
        <title>complete genome sequencing of Tessaracoccus sp.J1M15.</title>
        <authorList>
            <person name="Bae J.-W."/>
            <person name="Kim D.-y."/>
        </authorList>
    </citation>
    <scope>NUCLEOTIDE SEQUENCE [LARGE SCALE GENOMIC DNA]</scope>
    <source>
        <strain evidence="1 2">J1M15</strain>
    </source>
</reference>
<accession>A0ABX8SMN2</accession>
<gene>
    <name evidence="1" type="ORF">KDB89_07140</name>
</gene>
<name>A0ABX8SMN2_9ACTN</name>
<dbReference type="EMBL" id="CP079216">
    <property type="protein sequence ID" value="QXT64209.1"/>
    <property type="molecule type" value="Genomic_DNA"/>
</dbReference>
<organism evidence="1 2">
    <name type="scientific">Tessaracoccus palaemonis</name>
    <dbReference type="NCBI Taxonomy" id="2829499"/>
    <lineage>
        <taxon>Bacteria</taxon>
        <taxon>Bacillati</taxon>
        <taxon>Actinomycetota</taxon>
        <taxon>Actinomycetes</taxon>
        <taxon>Propionibacteriales</taxon>
        <taxon>Propionibacteriaceae</taxon>
        <taxon>Tessaracoccus</taxon>
    </lineage>
</organism>
<proteinExistence type="predicted"/>
<keyword evidence="2" id="KW-1185">Reference proteome</keyword>
<protein>
    <recommendedName>
        <fullName evidence="3">Large ATP-binding protein</fullName>
    </recommendedName>
</protein>